<feature type="domain" description="Aminoglycoside phosphotransferase" evidence="1">
    <location>
        <begin position="57"/>
        <end position="246"/>
    </location>
</feature>
<evidence type="ECO:0000313" key="2">
    <source>
        <dbReference type="EMBL" id="RZU01388.1"/>
    </source>
</evidence>
<proteinExistence type="predicted"/>
<reference evidence="2 3" key="1">
    <citation type="journal article" date="2015" name="Stand. Genomic Sci.">
        <title>Genomic Encyclopedia of Bacterial and Archaeal Type Strains, Phase III: the genomes of soil and plant-associated and newly described type strains.</title>
        <authorList>
            <person name="Whitman W.B."/>
            <person name="Woyke T."/>
            <person name="Klenk H.P."/>
            <person name="Zhou Y."/>
            <person name="Lilburn T.G."/>
            <person name="Beck B.J."/>
            <person name="De Vos P."/>
            <person name="Vandamme P."/>
            <person name="Eisen J.A."/>
            <person name="Garrity G."/>
            <person name="Hugenholtz P."/>
            <person name="Kyrpides N.C."/>
        </authorList>
    </citation>
    <scope>NUCLEOTIDE SEQUENCE [LARGE SCALE GENOMIC DNA]</scope>
    <source>
        <strain evidence="2 3">VKM Ac-2540</strain>
    </source>
</reference>
<dbReference type="Pfam" id="PF01636">
    <property type="entry name" value="APH"/>
    <property type="match status" value="1"/>
</dbReference>
<protein>
    <submittedName>
        <fullName evidence="2">Phosphotransferase family enzyme</fullName>
    </submittedName>
</protein>
<keyword evidence="3" id="KW-1185">Reference proteome</keyword>
<dbReference type="InterPro" id="IPR002575">
    <property type="entry name" value="Aminoglycoside_PTrfase"/>
</dbReference>
<dbReference type="Gene3D" id="3.30.200.20">
    <property type="entry name" value="Phosphorylase Kinase, domain 1"/>
    <property type="match status" value="1"/>
</dbReference>
<dbReference type="SUPFAM" id="SSF56112">
    <property type="entry name" value="Protein kinase-like (PK-like)"/>
    <property type="match status" value="1"/>
</dbReference>
<organism evidence="2 3">
    <name type="scientific">Kribbella rubisoli</name>
    <dbReference type="NCBI Taxonomy" id="3075929"/>
    <lineage>
        <taxon>Bacteria</taxon>
        <taxon>Bacillati</taxon>
        <taxon>Actinomycetota</taxon>
        <taxon>Actinomycetes</taxon>
        <taxon>Propionibacteriales</taxon>
        <taxon>Kribbellaceae</taxon>
        <taxon>Kribbella</taxon>
    </lineage>
</organism>
<dbReference type="RefSeq" id="WP_130450504.1">
    <property type="nucleotide sequence ID" value="NZ_SHKR01000019.1"/>
</dbReference>
<dbReference type="OrthoDB" id="2570531at2"/>
<sequence length="321" mass="34749">MSRAPDVDYSATSQRPAWDSLPTALQEALEVALGTEIVSVADPVGSGFTGGFAARARLADGRQVFIKAAPSGMHAYGAYQREAEVVPQLPSVVRAPAIVATAQVEGWFAVVSEWVAGRMPGTPWIIDDFDRVTAACEEMALALRPSPLAGLKPFAYLVEDDVAVPAQILAGERALPTGLQPWLPRVLPELAELAAAGPEVLVGDTAMHSDLRPDNMVIDESGTCWIVDWNWLTLGPRWVDWAGLLPIAQHQGIDTFAAIRRSPLTADVPDEHLDAFVAVIAAYMLKNTDAPPPPGCTPALREHQRLHAWTYLDWLAVRRGW</sequence>
<accession>A0A4Q7VXT5</accession>
<gene>
    <name evidence="2" type="ORF">EV645_8218</name>
</gene>
<evidence type="ECO:0000259" key="1">
    <source>
        <dbReference type="Pfam" id="PF01636"/>
    </source>
</evidence>
<dbReference type="Gene3D" id="3.90.1200.10">
    <property type="match status" value="1"/>
</dbReference>
<dbReference type="Proteomes" id="UP000292027">
    <property type="component" value="Unassembled WGS sequence"/>
</dbReference>
<evidence type="ECO:0000313" key="3">
    <source>
        <dbReference type="Proteomes" id="UP000292027"/>
    </source>
</evidence>
<dbReference type="EMBL" id="SHKR01000019">
    <property type="protein sequence ID" value="RZU01388.1"/>
    <property type="molecule type" value="Genomic_DNA"/>
</dbReference>
<dbReference type="AlphaFoldDB" id="A0A4Q7VXT5"/>
<name>A0A4Q7VXT5_9ACTN</name>
<dbReference type="InterPro" id="IPR011009">
    <property type="entry name" value="Kinase-like_dom_sf"/>
</dbReference>
<comment type="caution">
    <text evidence="2">The sequence shown here is derived from an EMBL/GenBank/DDBJ whole genome shotgun (WGS) entry which is preliminary data.</text>
</comment>